<name>A0A6J7XLK0_9CAUD</name>
<dbReference type="EMBL" id="LR797450">
    <property type="protein sequence ID" value="CAB4217626.1"/>
    <property type="molecule type" value="Genomic_DNA"/>
</dbReference>
<proteinExistence type="predicted"/>
<dbReference type="EMBL" id="LR797197">
    <property type="protein sequence ID" value="CAB4193683.1"/>
    <property type="molecule type" value="Genomic_DNA"/>
</dbReference>
<gene>
    <name evidence="1" type="ORF">UFOVP1127_82</name>
    <name evidence="2" type="ORF">UFOVP1242_128</name>
    <name evidence="3" type="ORF">UFOVP1492_52</name>
    <name evidence="4" type="ORF">UFOVP1580_81</name>
</gene>
<dbReference type="EMBL" id="LR797075">
    <property type="protein sequence ID" value="CAB4185486.1"/>
    <property type="molecule type" value="Genomic_DNA"/>
</dbReference>
<evidence type="ECO:0000313" key="1">
    <source>
        <dbReference type="EMBL" id="CAB4185486.1"/>
    </source>
</evidence>
<accession>A0A6J7XLK0</accession>
<protein>
    <submittedName>
        <fullName evidence="4">Uncharacterized protein</fullName>
    </submittedName>
</protein>
<dbReference type="EMBL" id="LR798430">
    <property type="protein sequence ID" value="CAB5231437.1"/>
    <property type="molecule type" value="Genomic_DNA"/>
</dbReference>
<sequence>MKRGSWSHKVQPLSETAKKIHLILDGSKKPGDRWVVNVDTDVPAALYKELIAHGLFVEFRRQRNGQYNFHKDFETPTTAELKRRIVAQVRRYLTAHGLNWRIFNSCVVDLRGYEIILTKKYFFGVTISYHLKDQYGTIHGFGPITYNFSTYLP</sequence>
<organism evidence="4">
    <name type="scientific">uncultured Caudovirales phage</name>
    <dbReference type="NCBI Taxonomy" id="2100421"/>
    <lineage>
        <taxon>Viruses</taxon>
        <taxon>Duplodnaviria</taxon>
        <taxon>Heunggongvirae</taxon>
        <taxon>Uroviricota</taxon>
        <taxon>Caudoviricetes</taxon>
        <taxon>Peduoviridae</taxon>
        <taxon>Maltschvirus</taxon>
        <taxon>Maltschvirus maltsch</taxon>
    </lineage>
</organism>
<evidence type="ECO:0000313" key="3">
    <source>
        <dbReference type="EMBL" id="CAB4217626.1"/>
    </source>
</evidence>
<evidence type="ECO:0000313" key="2">
    <source>
        <dbReference type="EMBL" id="CAB4193683.1"/>
    </source>
</evidence>
<evidence type="ECO:0000313" key="4">
    <source>
        <dbReference type="EMBL" id="CAB5231437.1"/>
    </source>
</evidence>
<reference evidence="4" key="1">
    <citation type="submission" date="2020-05" db="EMBL/GenBank/DDBJ databases">
        <authorList>
            <person name="Chiriac C."/>
            <person name="Salcher M."/>
            <person name="Ghai R."/>
            <person name="Kavagutti S V."/>
        </authorList>
    </citation>
    <scope>NUCLEOTIDE SEQUENCE</scope>
</reference>